<feature type="non-terminal residue" evidence="1">
    <location>
        <position position="35"/>
    </location>
</feature>
<gene>
    <name evidence="1" type="ORF">S06H3_36954</name>
</gene>
<dbReference type="AlphaFoldDB" id="X1MZ38"/>
<accession>X1MZ38</accession>
<sequence>MKKYALFLGCMIPQRLPSAELATHKVFNSLGLKIA</sequence>
<dbReference type="EMBL" id="BARV01022406">
    <property type="protein sequence ID" value="GAI19915.1"/>
    <property type="molecule type" value="Genomic_DNA"/>
</dbReference>
<protein>
    <submittedName>
        <fullName evidence="1">Uncharacterized protein</fullName>
    </submittedName>
</protein>
<name>X1MZ38_9ZZZZ</name>
<organism evidence="1">
    <name type="scientific">marine sediment metagenome</name>
    <dbReference type="NCBI Taxonomy" id="412755"/>
    <lineage>
        <taxon>unclassified sequences</taxon>
        <taxon>metagenomes</taxon>
        <taxon>ecological metagenomes</taxon>
    </lineage>
</organism>
<reference evidence="1" key="1">
    <citation type="journal article" date="2014" name="Front. Microbiol.">
        <title>High frequency of phylogenetically diverse reductive dehalogenase-homologous genes in deep subseafloor sedimentary metagenomes.</title>
        <authorList>
            <person name="Kawai M."/>
            <person name="Futagami T."/>
            <person name="Toyoda A."/>
            <person name="Takaki Y."/>
            <person name="Nishi S."/>
            <person name="Hori S."/>
            <person name="Arai W."/>
            <person name="Tsubouchi T."/>
            <person name="Morono Y."/>
            <person name="Uchiyama I."/>
            <person name="Ito T."/>
            <person name="Fujiyama A."/>
            <person name="Inagaki F."/>
            <person name="Takami H."/>
        </authorList>
    </citation>
    <scope>NUCLEOTIDE SEQUENCE</scope>
    <source>
        <strain evidence="1">Expedition CK06-06</strain>
    </source>
</reference>
<evidence type="ECO:0000313" key="1">
    <source>
        <dbReference type="EMBL" id="GAI19915.1"/>
    </source>
</evidence>
<comment type="caution">
    <text evidence="1">The sequence shown here is derived from an EMBL/GenBank/DDBJ whole genome shotgun (WGS) entry which is preliminary data.</text>
</comment>
<proteinExistence type="predicted"/>